<dbReference type="InterPro" id="IPR015942">
    <property type="entry name" value="Asp/Glu/hydantoin_racemase"/>
</dbReference>
<keyword evidence="4" id="KW-1185">Reference proteome</keyword>
<evidence type="ECO:0000313" key="3">
    <source>
        <dbReference type="EMBL" id="ASK79138.1"/>
    </source>
</evidence>
<dbReference type="Pfam" id="PF01177">
    <property type="entry name" value="Asp_Glu_race"/>
    <property type="match status" value="1"/>
</dbReference>
<organism evidence="3 4">
    <name type="scientific">Paraphotobacterium marinum</name>
    <dbReference type="NCBI Taxonomy" id="1755811"/>
    <lineage>
        <taxon>Bacteria</taxon>
        <taxon>Pseudomonadati</taxon>
        <taxon>Pseudomonadota</taxon>
        <taxon>Gammaproteobacteria</taxon>
        <taxon>Vibrionales</taxon>
        <taxon>Vibrionaceae</taxon>
        <taxon>Paraphotobacterium</taxon>
    </lineage>
</organism>
<comment type="similarity">
    <text evidence="1">Belongs to the aspartate/glutamate racemases family.</text>
</comment>
<dbReference type="NCBIfam" id="TIGR00035">
    <property type="entry name" value="asp_race"/>
    <property type="match status" value="1"/>
</dbReference>
<protein>
    <submittedName>
        <fullName evidence="3">Amino-acid racemase</fullName>
    </submittedName>
</protein>
<evidence type="ECO:0000256" key="1">
    <source>
        <dbReference type="ARBA" id="ARBA00007847"/>
    </source>
</evidence>
<accession>A0A220VFF1</accession>
<dbReference type="PANTHER" id="PTHR21198:SF7">
    <property type="entry name" value="ASPARTATE-GLUTAMATE RACEMASE FAMILY"/>
    <property type="match status" value="1"/>
</dbReference>
<dbReference type="Proteomes" id="UP000242175">
    <property type="component" value="Chromosome small"/>
</dbReference>
<dbReference type="InterPro" id="IPR001920">
    <property type="entry name" value="Asp/Glu_race"/>
</dbReference>
<dbReference type="Gene3D" id="3.40.50.1860">
    <property type="match status" value="2"/>
</dbReference>
<gene>
    <name evidence="3" type="ORF">CF386_08700</name>
</gene>
<reference evidence="3 4" key="1">
    <citation type="journal article" date="2016" name="Int. J. Syst. Evol. Microbiol.">
        <title>Paraphotobacterium marinum gen. nov., sp. nov., a member of the family Vibrionaceae, isolated from surface seawater.</title>
        <authorList>
            <person name="Huang Z."/>
            <person name="Dong C."/>
            <person name="Shao Z."/>
        </authorList>
    </citation>
    <scope>NUCLEOTIDE SEQUENCE [LARGE SCALE GENOMIC DNA]</scope>
    <source>
        <strain evidence="3 4">NSCS20N07D</strain>
    </source>
</reference>
<dbReference type="AlphaFoldDB" id="A0A220VFF1"/>
<proteinExistence type="inferred from homology"/>
<dbReference type="SUPFAM" id="SSF53681">
    <property type="entry name" value="Aspartate/glutamate racemase"/>
    <property type="match status" value="2"/>
</dbReference>
<dbReference type="RefSeq" id="WP_089074046.1">
    <property type="nucleotide sequence ID" value="NZ_CBCSAM010000002.1"/>
</dbReference>
<name>A0A220VFF1_9GAMM</name>
<keyword evidence="2" id="KW-0413">Isomerase</keyword>
<dbReference type="InterPro" id="IPR004380">
    <property type="entry name" value="Asp_race"/>
</dbReference>
<dbReference type="PANTHER" id="PTHR21198">
    <property type="entry name" value="GLUTAMATE RACEMASE"/>
    <property type="match status" value="1"/>
</dbReference>
<dbReference type="KEGG" id="pmai:CF386_08700"/>
<dbReference type="OrthoDB" id="9803739at2"/>
<evidence type="ECO:0000256" key="2">
    <source>
        <dbReference type="ARBA" id="ARBA00023235"/>
    </source>
</evidence>
<dbReference type="EMBL" id="CP022356">
    <property type="protein sequence ID" value="ASK79138.1"/>
    <property type="molecule type" value="Genomic_DNA"/>
</dbReference>
<dbReference type="GO" id="GO:0047661">
    <property type="term" value="F:amino-acid racemase activity"/>
    <property type="evidence" value="ECO:0007669"/>
    <property type="project" value="InterPro"/>
</dbReference>
<evidence type="ECO:0000313" key="4">
    <source>
        <dbReference type="Proteomes" id="UP000242175"/>
    </source>
</evidence>
<sequence>MKDKVIGILAGMGPMSTAPFVDILMKEWQLKFNAQNDMDYPHVLIYSLPTPFYINKPIDHKLMQAAIEKGLTQLESYGVDFIAMPCNTAHQYYDALQESLDIKLLHIVEATCQRIPDSIQSIALLATESTMESGIYQNFLKERDRTILCDSKLQTISNQLINSVKRNECPQVVEEHIKNLKAWIQKHNVEAVIIGCTDISQVVTEALSDNILVIDSSKCLAQSIIDEYRK</sequence>